<keyword evidence="9" id="KW-1185">Reference proteome</keyword>
<organism evidence="8 9">
    <name type="scientific">Falsibacillus albus</name>
    <dbReference type="NCBI Taxonomy" id="2478915"/>
    <lineage>
        <taxon>Bacteria</taxon>
        <taxon>Bacillati</taxon>
        <taxon>Bacillota</taxon>
        <taxon>Bacilli</taxon>
        <taxon>Bacillales</taxon>
        <taxon>Bacillaceae</taxon>
        <taxon>Falsibacillus</taxon>
    </lineage>
</organism>
<dbReference type="AlphaFoldDB" id="A0A3L7JN89"/>
<feature type="transmembrane region" description="Helical" evidence="6">
    <location>
        <begin position="674"/>
        <end position="694"/>
    </location>
</feature>
<sequence>MGMKKLYKGIFRELIQKKWQYGGTMLLIMIAVLMYVMLSASITAVDQSNQRFKRDYKQEDFHFYVSSQLDSEAIKQIEKNNGVVIEKRITADVDLSAKKSLRFFNLPHSVNQAFLSEGRLPDENHEFAISEAFAKANNIKVGDMIKLNGTDWKISGLAYLPDYIYSVKNEEDLIHDSSAFGIALTSEKNIDALGPQTFYYVGRWNEHKHDLSKLKSSISKVSPVIRWVNAKENSRISYINTEIKGTRSFTTALPLFIAIIAMMMVIILVRRRLQTQRKQIGTQLALGYRPSELIKAYILYPVIVSLSGSFLGIISGLLLSLPLTDYYTFFYNLPLLSRWGMSPFVILGAVFVPLILLVSAGYWAIRKQVSLSPIELLRPASTDKKGRKPRKSIPIVKGFKMRFRLRMLTKNIGRIVYLLIGICFATILLMYGFISMNSMDVLMNKTYQEGMNYNYGIYYQELKQGKLQGEADVFSIAEADVKSKNAAEPKKIQLYGIDQGIHSLNLKNKDGKDLSSSMDGGIILNKVVAYSLNVKKGDQVTIKMLSNDKKKSFRVKGIAELYTGTSAYIDRKELNQLAEYPENAYLGKWTMQKPKKEKSVLMVENKQDMMDSMESLMGPMRYSIFIMAFLAFLIGLIIITLITNLIVDENTAAISLMKVIGYEDSTISKLMLNIYTPIVFLAYVIGVPSAIYSIDALMKSIASQTNYVLPVSVDPIMFAVGLLLILACYYVSIWIAKRKLKKVSLQEVLKRQEG</sequence>
<feature type="transmembrane region" description="Helical" evidence="6">
    <location>
        <begin position="249"/>
        <end position="269"/>
    </location>
</feature>
<dbReference type="InterPro" id="IPR003838">
    <property type="entry name" value="ABC3_permease_C"/>
</dbReference>
<comment type="caution">
    <text evidence="8">The sequence shown here is derived from an EMBL/GenBank/DDBJ whole genome shotgun (WGS) entry which is preliminary data.</text>
</comment>
<evidence type="ECO:0000259" key="7">
    <source>
        <dbReference type="Pfam" id="PF02687"/>
    </source>
</evidence>
<feature type="domain" description="ABC3 transporter permease C-terminal" evidence="7">
    <location>
        <begin position="625"/>
        <end position="744"/>
    </location>
</feature>
<dbReference type="EMBL" id="RCVZ01000024">
    <property type="protein sequence ID" value="RLQ91131.1"/>
    <property type="molecule type" value="Genomic_DNA"/>
</dbReference>
<proteinExistence type="predicted"/>
<dbReference type="GO" id="GO:0005886">
    <property type="term" value="C:plasma membrane"/>
    <property type="evidence" value="ECO:0007669"/>
    <property type="project" value="UniProtKB-SubCell"/>
</dbReference>
<keyword evidence="2" id="KW-1003">Cell membrane</keyword>
<feature type="transmembrane region" description="Helical" evidence="6">
    <location>
        <begin position="297"/>
        <end position="321"/>
    </location>
</feature>
<gene>
    <name evidence="8" type="ORF">D9X91_21225</name>
</gene>
<feature type="transmembrane region" description="Helical" evidence="6">
    <location>
        <begin position="415"/>
        <end position="434"/>
    </location>
</feature>
<comment type="subcellular location">
    <subcellularLocation>
        <location evidence="1">Cell membrane</location>
        <topology evidence="1">Multi-pass membrane protein</topology>
    </subcellularLocation>
</comment>
<feature type="domain" description="ABC3 transporter permease C-terminal" evidence="7">
    <location>
        <begin position="253"/>
        <end position="371"/>
    </location>
</feature>
<evidence type="ECO:0000256" key="6">
    <source>
        <dbReference type="SAM" id="Phobius"/>
    </source>
</evidence>
<feature type="transmembrane region" description="Helical" evidence="6">
    <location>
        <begin position="622"/>
        <end position="647"/>
    </location>
</feature>
<dbReference type="Pfam" id="PF02687">
    <property type="entry name" value="FtsX"/>
    <property type="match status" value="2"/>
</dbReference>
<dbReference type="InterPro" id="IPR038766">
    <property type="entry name" value="Membrane_comp_ABC_pdt"/>
</dbReference>
<dbReference type="Proteomes" id="UP000276770">
    <property type="component" value="Unassembled WGS sequence"/>
</dbReference>
<feature type="transmembrane region" description="Helical" evidence="6">
    <location>
        <begin position="341"/>
        <end position="365"/>
    </location>
</feature>
<evidence type="ECO:0000256" key="2">
    <source>
        <dbReference type="ARBA" id="ARBA00022475"/>
    </source>
</evidence>
<reference evidence="8 9" key="1">
    <citation type="submission" date="2018-10" db="EMBL/GenBank/DDBJ databases">
        <title>Falsibacillus sp. genome draft.</title>
        <authorList>
            <person name="Shi S."/>
        </authorList>
    </citation>
    <scope>NUCLEOTIDE SEQUENCE [LARGE SCALE GENOMIC DNA]</scope>
    <source>
        <strain evidence="8 9">GY 10110</strain>
    </source>
</reference>
<feature type="transmembrane region" description="Helical" evidence="6">
    <location>
        <begin position="716"/>
        <end position="736"/>
    </location>
</feature>
<name>A0A3L7JN89_9BACI</name>
<keyword evidence="5 6" id="KW-0472">Membrane</keyword>
<evidence type="ECO:0000313" key="8">
    <source>
        <dbReference type="EMBL" id="RLQ91131.1"/>
    </source>
</evidence>
<evidence type="ECO:0000256" key="3">
    <source>
        <dbReference type="ARBA" id="ARBA00022692"/>
    </source>
</evidence>
<keyword evidence="3 6" id="KW-0812">Transmembrane</keyword>
<dbReference type="PANTHER" id="PTHR30287">
    <property type="entry name" value="MEMBRANE COMPONENT OF PREDICTED ABC SUPERFAMILY METABOLITE UPTAKE TRANSPORTER"/>
    <property type="match status" value="1"/>
</dbReference>
<feature type="transmembrane region" description="Helical" evidence="6">
    <location>
        <begin position="21"/>
        <end position="45"/>
    </location>
</feature>
<accession>A0A3L7JN89</accession>
<keyword evidence="4 6" id="KW-1133">Transmembrane helix</keyword>
<dbReference type="PANTHER" id="PTHR30287:SF1">
    <property type="entry name" value="INNER MEMBRANE PROTEIN"/>
    <property type="match status" value="1"/>
</dbReference>
<evidence type="ECO:0000256" key="5">
    <source>
        <dbReference type="ARBA" id="ARBA00023136"/>
    </source>
</evidence>
<evidence type="ECO:0000256" key="4">
    <source>
        <dbReference type="ARBA" id="ARBA00022989"/>
    </source>
</evidence>
<evidence type="ECO:0000256" key="1">
    <source>
        <dbReference type="ARBA" id="ARBA00004651"/>
    </source>
</evidence>
<protein>
    <submittedName>
        <fullName evidence="8">FtsX-like permease family protein</fullName>
    </submittedName>
</protein>
<evidence type="ECO:0000313" key="9">
    <source>
        <dbReference type="Proteomes" id="UP000276770"/>
    </source>
</evidence>